<proteinExistence type="predicted"/>
<comment type="caution">
    <text evidence="1">The sequence shown here is derived from an EMBL/GenBank/DDBJ whole genome shotgun (WGS) entry which is preliminary data.</text>
</comment>
<evidence type="ECO:0008006" key="2">
    <source>
        <dbReference type="Google" id="ProtNLM"/>
    </source>
</evidence>
<organism evidence="1">
    <name type="scientific">marine sediment metagenome</name>
    <dbReference type="NCBI Taxonomy" id="412755"/>
    <lineage>
        <taxon>unclassified sequences</taxon>
        <taxon>metagenomes</taxon>
        <taxon>ecological metagenomes</taxon>
    </lineage>
</organism>
<name>X0YC86_9ZZZZ</name>
<protein>
    <recommendedName>
        <fullName evidence="2">RecJ OB domain-containing protein</fullName>
    </recommendedName>
</protein>
<evidence type="ECO:0000313" key="1">
    <source>
        <dbReference type="EMBL" id="GAG46353.1"/>
    </source>
</evidence>
<accession>X0YC86</accession>
<dbReference type="AlphaFoldDB" id="X0YC86"/>
<gene>
    <name evidence="1" type="ORF">S01H1_81946</name>
</gene>
<feature type="non-terminal residue" evidence="1">
    <location>
        <position position="1"/>
    </location>
</feature>
<dbReference type="EMBL" id="BARS01055506">
    <property type="protein sequence ID" value="GAG46353.1"/>
    <property type="molecule type" value="Genomic_DNA"/>
</dbReference>
<reference evidence="1" key="1">
    <citation type="journal article" date="2014" name="Front. Microbiol.">
        <title>High frequency of phylogenetically diverse reductive dehalogenase-homologous genes in deep subseafloor sedimentary metagenomes.</title>
        <authorList>
            <person name="Kawai M."/>
            <person name="Futagami T."/>
            <person name="Toyoda A."/>
            <person name="Takaki Y."/>
            <person name="Nishi S."/>
            <person name="Hori S."/>
            <person name="Arai W."/>
            <person name="Tsubouchi T."/>
            <person name="Morono Y."/>
            <person name="Uchiyama I."/>
            <person name="Ito T."/>
            <person name="Fujiyama A."/>
            <person name="Inagaki F."/>
            <person name="Takami H."/>
        </authorList>
    </citation>
    <scope>NUCLEOTIDE SEQUENCE</scope>
    <source>
        <strain evidence="1">Expedition CK06-06</strain>
    </source>
</reference>
<sequence length="143" mass="16290">AKNLFNRYRDNLTLVEINRLLNSNASRGIKNVASLLRDHIAKPNFSNFQDNFTLSQVREEPGLYQGCFVIWKGKITNLLISETDIRFTFLVGYHDEEELEGTLPTVLGFAANLSNGDNLEILAQLIFEETHLRLQGLSIHELD</sequence>